<dbReference type="Pfam" id="PF19044">
    <property type="entry name" value="P-loop_TraG"/>
    <property type="match status" value="1"/>
</dbReference>
<name>A0A9X0MKC8_BACCE</name>
<dbReference type="RefSeq" id="WP_061662723.1">
    <property type="nucleotide sequence ID" value="NZ_LOMO01000001.1"/>
</dbReference>
<gene>
    <name evidence="3" type="ORF">AT268_33495</name>
</gene>
<feature type="domain" description="TraG P-loop" evidence="2">
    <location>
        <begin position="250"/>
        <end position="609"/>
    </location>
</feature>
<dbReference type="EMBL" id="LOMO01000001">
    <property type="protein sequence ID" value="KXY51391.1"/>
    <property type="molecule type" value="Genomic_DNA"/>
</dbReference>
<dbReference type="CDD" id="cd01127">
    <property type="entry name" value="TrwB_TraG_TraD_VirD4"/>
    <property type="match status" value="2"/>
</dbReference>
<sequence>MSFFKKKKSKNKINGDAIIDLNANHKEEQTDTLERGTRNMKDFVAPPSFDRSFEDCLKVGNKYVRNMVMQGFPTNVSVGWLDLLYSYEGDLDTALYIEPADDRTALDELTHKLTQFESQLQIETEKGNIRDITRLRNTIVQLYNQREKLEQNYENLFYIQVTSNLYADSKEELNKESQKLDNKLKGRKIYMMPTYLRQDDGYKSALPFGKTYILDSFRNFNSGALTACFPFYNSEISHETGIFCGVNLSTSTPVLIDFYDRDKLNNSNITVFGQAGSGKTFFVSLLTMRSALRGVRTVIIDPEGEYKPLTRALGGAHIYVAPDSKHFLNPFDVESEYNVDTGKEEIDLKSKVADLLNLVAVMAGGLTPEQRSIVGHILAKVYKDKGFTSDPDSLYDNEPYFDELTGEFSETGRKRQMPRFTDFHDEFESYARKEQNKELESLANALKIFKEGGVYDMFDCYTSEELANFKDAPIVTFDISRLEESVLRPIGMFVSMSWTWEKFAKKNPHIKKRIVCDEAWMLVNKNMAGFEYTSQFLENCSRRIRKRNGGLLVASQNFIEFANNEQGKAVLTNAVVNIFLRQDSTDIDLLQDTFKLSDGERNFLLQAQRGELLIRMNGESSVAYVMPFEFEVDLIKKAHQAKPLDEVEENHNHIQIKKKIA</sequence>
<organism evidence="3 4">
    <name type="scientific">Bacillus cereus</name>
    <dbReference type="NCBI Taxonomy" id="1396"/>
    <lineage>
        <taxon>Bacteria</taxon>
        <taxon>Bacillati</taxon>
        <taxon>Bacillota</taxon>
        <taxon>Bacilli</taxon>
        <taxon>Bacillales</taxon>
        <taxon>Bacillaceae</taxon>
        <taxon>Bacillus</taxon>
        <taxon>Bacillus cereus group</taxon>
    </lineage>
</organism>
<dbReference type="PANTHER" id="PTHR30121">
    <property type="entry name" value="UNCHARACTERIZED PROTEIN YJGR-RELATED"/>
    <property type="match status" value="1"/>
</dbReference>
<dbReference type="SUPFAM" id="SSF52540">
    <property type="entry name" value="P-loop containing nucleoside triphosphate hydrolases"/>
    <property type="match status" value="1"/>
</dbReference>
<dbReference type="AlphaFoldDB" id="A0A9X0MKC8"/>
<dbReference type="InterPro" id="IPR027417">
    <property type="entry name" value="P-loop_NTPase"/>
</dbReference>
<dbReference type="Gene3D" id="3.40.50.300">
    <property type="entry name" value="P-loop containing nucleotide triphosphate hydrolases"/>
    <property type="match status" value="1"/>
</dbReference>
<dbReference type="PANTHER" id="PTHR30121:SF6">
    <property type="entry name" value="SLR6007 PROTEIN"/>
    <property type="match status" value="1"/>
</dbReference>
<dbReference type="Proteomes" id="UP000075476">
    <property type="component" value="Unassembled WGS sequence"/>
</dbReference>
<evidence type="ECO:0000313" key="4">
    <source>
        <dbReference type="Proteomes" id="UP000075476"/>
    </source>
</evidence>
<dbReference type="InterPro" id="IPR043964">
    <property type="entry name" value="P-loop_TraG"/>
</dbReference>
<dbReference type="Gene3D" id="1.10.8.730">
    <property type="match status" value="1"/>
</dbReference>
<accession>A0A9X0MKC8</accession>
<reference evidence="3 4" key="1">
    <citation type="submission" date="2015-12" db="EMBL/GenBank/DDBJ databases">
        <title>Bacillus cereus Group isolate.</title>
        <authorList>
            <person name="Kovac J."/>
        </authorList>
    </citation>
    <scope>NUCLEOTIDE SEQUENCE [LARGE SCALE GENOMIC DNA]</scope>
    <source>
        <strain evidence="3 4">FSL K6-0073</strain>
    </source>
</reference>
<dbReference type="InterPro" id="IPR051162">
    <property type="entry name" value="T4SS_component"/>
</dbReference>
<evidence type="ECO:0000259" key="2">
    <source>
        <dbReference type="Pfam" id="PF19044"/>
    </source>
</evidence>
<evidence type="ECO:0000256" key="1">
    <source>
        <dbReference type="SAM" id="Coils"/>
    </source>
</evidence>
<keyword evidence="1" id="KW-0175">Coiled coil</keyword>
<evidence type="ECO:0000313" key="3">
    <source>
        <dbReference type="EMBL" id="KXY51391.1"/>
    </source>
</evidence>
<comment type="caution">
    <text evidence="3">The sequence shown here is derived from an EMBL/GenBank/DDBJ whole genome shotgun (WGS) entry which is preliminary data.</text>
</comment>
<feature type="coiled-coil region" evidence="1">
    <location>
        <begin position="106"/>
        <end position="152"/>
    </location>
</feature>
<proteinExistence type="predicted"/>
<protein>
    <submittedName>
        <fullName evidence="3">Conjugal transfer protein TraC</fullName>
    </submittedName>
</protein>